<reference evidence="1" key="1">
    <citation type="submission" date="2021-10" db="EMBL/GenBank/DDBJ databases">
        <title>Tropical sea cucumber genome reveals ecological adaptation and Cuvierian tubules defense mechanism.</title>
        <authorList>
            <person name="Chen T."/>
        </authorList>
    </citation>
    <scope>NUCLEOTIDE SEQUENCE</scope>
    <source>
        <strain evidence="1">Nanhai2018</strain>
        <tissue evidence="1">Muscle</tissue>
    </source>
</reference>
<organism evidence="1 2">
    <name type="scientific">Holothuria leucospilota</name>
    <name type="common">Black long sea cucumber</name>
    <name type="synonym">Mertensiothuria leucospilota</name>
    <dbReference type="NCBI Taxonomy" id="206669"/>
    <lineage>
        <taxon>Eukaryota</taxon>
        <taxon>Metazoa</taxon>
        <taxon>Echinodermata</taxon>
        <taxon>Eleutherozoa</taxon>
        <taxon>Echinozoa</taxon>
        <taxon>Holothuroidea</taxon>
        <taxon>Aspidochirotacea</taxon>
        <taxon>Aspidochirotida</taxon>
        <taxon>Holothuriidae</taxon>
        <taxon>Holothuria</taxon>
    </lineage>
</organism>
<protein>
    <submittedName>
        <fullName evidence="1">Uncharacterized protein</fullName>
    </submittedName>
</protein>
<gene>
    <name evidence="1" type="ORF">HOLleu_18107</name>
</gene>
<name>A0A9Q1C2A0_HOLLE</name>
<evidence type="ECO:0000313" key="1">
    <source>
        <dbReference type="EMBL" id="KAJ8037316.1"/>
    </source>
</evidence>
<evidence type="ECO:0000313" key="2">
    <source>
        <dbReference type="Proteomes" id="UP001152320"/>
    </source>
</evidence>
<proteinExistence type="predicted"/>
<dbReference type="Proteomes" id="UP001152320">
    <property type="component" value="Chromosome 8"/>
</dbReference>
<comment type="caution">
    <text evidence="1">The sequence shown here is derived from an EMBL/GenBank/DDBJ whole genome shotgun (WGS) entry which is preliminary data.</text>
</comment>
<dbReference type="EMBL" id="JAIZAY010000008">
    <property type="protein sequence ID" value="KAJ8037316.1"/>
    <property type="molecule type" value="Genomic_DNA"/>
</dbReference>
<dbReference type="AlphaFoldDB" id="A0A9Q1C2A0"/>
<sequence length="125" mass="14434">MHCYFFGFARVLGYGDGDMINPTYIIAWWGVKKKLFRAVSTICSHAITITEFSREAERNEFTKGQLVSGLLKRELIKYRGCLSEGFYPRDFPENRVLARLVLKLFFASSEFSTIECTILHVSYLT</sequence>
<keyword evidence="2" id="KW-1185">Reference proteome</keyword>
<accession>A0A9Q1C2A0</accession>